<dbReference type="AlphaFoldDB" id="A0A9D1IIT7"/>
<dbReference type="EC" id="2.7.10.2" evidence="2"/>
<dbReference type="Gene3D" id="3.40.50.300">
    <property type="entry name" value="P-loop containing nucleotide triphosphate hydrolases"/>
    <property type="match status" value="1"/>
</dbReference>
<keyword evidence="3 13" id="KW-0808">Transferase</keyword>
<evidence type="ECO:0000256" key="6">
    <source>
        <dbReference type="ARBA" id="ARBA00022840"/>
    </source>
</evidence>
<evidence type="ECO:0000313" key="13">
    <source>
        <dbReference type="EMBL" id="HIU38345.1"/>
    </source>
</evidence>
<dbReference type="NCBIfam" id="TIGR01007">
    <property type="entry name" value="eps_fam"/>
    <property type="match status" value="1"/>
</dbReference>
<dbReference type="GO" id="GO:0005886">
    <property type="term" value="C:plasma membrane"/>
    <property type="evidence" value="ECO:0007669"/>
    <property type="project" value="TreeGrafter"/>
</dbReference>
<keyword evidence="10" id="KW-1133">Transmembrane helix</keyword>
<evidence type="ECO:0000256" key="3">
    <source>
        <dbReference type="ARBA" id="ARBA00022679"/>
    </source>
</evidence>
<dbReference type="PANTHER" id="PTHR32309:SF13">
    <property type="entry name" value="FERRIC ENTEROBACTIN TRANSPORT PROTEIN FEPE"/>
    <property type="match status" value="1"/>
</dbReference>
<protein>
    <recommendedName>
        <fullName evidence="2">non-specific protein-tyrosine kinase</fullName>
        <ecNumber evidence="2">2.7.10.2</ecNumber>
    </recommendedName>
</protein>
<dbReference type="CDD" id="cd05387">
    <property type="entry name" value="BY-kinase"/>
    <property type="match status" value="1"/>
</dbReference>
<dbReference type="GO" id="GO:0004715">
    <property type="term" value="F:non-membrane spanning protein tyrosine kinase activity"/>
    <property type="evidence" value="ECO:0007669"/>
    <property type="project" value="UniProtKB-EC"/>
</dbReference>
<feature type="domain" description="AAA" evidence="11">
    <location>
        <begin position="615"/>
        <end position="751"/>
    </location>
</feature>
<organism evidence="13 14">
    <name type="scientific">Candidatus Limisoma intestinavium</name>
    <dbReference type="NCBI Taxonomy" id="2840856"/>
    <lineage>
        <taxon>Bacteria</taxon>
        <taxon>Pseudomonadati</taxon>
        <taxon>Bacteroidota</taxon>
        <taxon>Bacteroidia</taxon>
        <taxon>Bacteroidales</taxon>
        <taxon>Candidatus Limisoma</taxon>
    </lineage>
</organism>
<feature type="transmembrane region" description="Helical" evidence="10">
    <location>
        <begin position="35"/>
        <end position="52"/>
    </location>
</feature>
<keyword evidence="5" id="KW-0418">Kinase</keyword>
<evidence type="ECO:0000256" key="4">
    <source>
        <dbReference type="ARBA" id="ARBA00022741"/>
    </source>
</evidence>
<dbReference type="EMBL" id="DVMS01000041">
    <property type="protein sequence ID" value="HIU38345.1"/>
    <property type="molecule type" value="Genomic_DNA"/>
</dbReference>
<accession>A0A9D1IIT7</accession>
<keyword evidence="4" id="KW-0547">Nucleotide-binding</keyword>
<feature type="transmembrane region" description="Helical" evidence="10">
    <location>
        <begin position="509"/>
        <end position="529"/>
    </location>
</feature>
<evidence type="ECO:0000256" key="8">
    <source>
        <dbReference type="ARBA" id="ARBA00051245"/>
    </source>
</evidence>
<dbReference type="InterPro" id="IPR027417">
    <property type="entry name" value="P-loop_NTPase"/>
</dbReference>
<keyword evidence="6" id="KW-0067">ATP-binding</keyword>
<evidence type="ECO:0000256" key="7">
    <source>
        <dbReference type="ARBA" id="ARBA00023137"/>
    </source>
</evidence>
<dbReference type="InterPro" id="IPR050445">
    <property type="entry name" value="Bact_polysacc_biosynth/exp"/>
</dbReference>
<proteinExistence type="inferred from homology"/>
<name>A0A9D1IIT7_9BACT</name>
<dbReference type="InterPro" id="IPR025669">
    <property type="entry name" value="AAA_dom"/>
</dbReference>
<feature type="compositionally biased region" description="Basic and acidic residues" evidence="9">
    <location>
        <begin position="821"/>
        <end position="836"/>
    </location>
</feature>
<evidence type="ECO:0000256" key="5">
    <source>
        <dbReference type="ARBA" id="ARBA00022777"/>
    </source>
</evidence>
<comment type="similarity">
    <text evidence="1">Belongs to the CpsD/CapB family.</text>
</comment>
<dbReference type="PANTHER" id="PTHR32309">
    <property type="entry name" value="TYROSINE-PROTEIN KINASE"/>
    <property type="match status" value="1"/>
</dbReference>
<evidence type="ECO:0000256" key="9">
    <source>
        <dbReference type="SAM" id="MobiDB-lite"/>
    </source>
</evidence>
<dbReference type="SUPFAM" id="SSF52540">
    <property type="entry name" value="P-loop containing nucleoside triphosphate hydrolases"/>
    <property type="match status" value="1"/>
</dbReference>
<comment type="caution">
    <text evidence="13">The sequence shown here is derived from an EMBL/GenBank/DDBJ whole genome shotgun (WGS) entry which is preliminary data.</text>
</comment>
<evidence type="ECO:0000259" key="11">
    <source>
        <dbReference type="Pfam" id="PF13614"/>
    </source>
</evidence>
<dbReference type="Proteomes" id="UP000824076">
    <property type="component" value="Unassembled WGS sequence"/>
</dbReference>
<evidence type="ECO:0000256" key="1">
    <source>
        <dbReference type="ARBA" id="ARBA00007316"/>
    </source>
</evidence>
<dbReference type="Pfam" id="PF13614">
    <property type="entry name" value="AAA_31"/>
    <property type="match status" value="1"/>
</dbReference>
<evidence type="ECO:0000256" key="2">
    <source>
        <dbReference type="ARBA" id="ARBA00011903"/>
    </source>
</evidence>
<dbReference type="Pfam" id="PF13807">
    <property type="entry name" value="GNVR"/>
    <property type="match status" value="1"/>
</dbReference>
<reference evidence="13" key="2">
    <citation type="journal article" date="2021" name="PeerJ">
        <title>Extensive microbial diversity within the chicken gut microbiome revealed by metagenomics and culture.</title>
        <authorList>
            <person name="Gilroy R."/>
            <person name="Ravi A."/>
            <person name="Getino M."/>
            <person name="Pursley I."/>
            <person name="Horton D.L."/>
            <person name="Alikhan N.F."/>
            <person name="Baker D."/>
            <person name="Gharbi K."/>
            <person name="Hall N."/>
            <person name="Watson M."/>
            <person name="Adriaenssens E.M."/>
            <person name="Foster-Nyarko E."/>
            <person name="Jarju S."/>
            <person name="Secka A."/>
            <person name="Antonio M."/>
            <person name="Oren A."/>
            <person name="Chaudhuri R.R."/>
            <person name="La Ragione R."/>
            <person name="Hildebrand F."/>
            <person name="Pallen M.J."/>
        </authorList>
    </citation>
    <scope>NUCLEOTIDE SEQUENCE</scope>
    <source>
        <strain evidence="13">17073</strain>
    </source>
</reference>
<evidence type="ECO:0000256" key="10">
    <source>
        <dbReference type="SAM" id="Phobius"/>
    </source>
</evidence>
<keyword evidence="10" id="KW-0472">Membrane</keyword>
<comment type="catalytic activity">
    <reaction evidence="8">
        <text>L-tyrosyl-[protein] + ATP = O-phospho-L-tyrosyl-[protein] + ADP + H(+)</text>
        <dbReference type="Rhea" id="RHEA:10596"/>
        <dbReference type="Rhea" id="RHEA-COMP:10136"/>
        <dbReference type="Rhea" id="RHEA-COMP:20101"/>
        <dbReference type="ChEBI" id="CHEBI:15378"/>
        <dbReference type="ChEBI" id="CHEBI:30616"/>
        <dbReference type="ChEBI" id="CHEBI:46858"/>
        <dbReference type="ChEBI" id="CHEBI:61978"/>
        <dbReference type="ChEBI" id="CHEBI:456216"/>
        <dbReference type="EC" id="2.7.10.2"/>
    </reaction>
</comment>
<gene>
    <name evidence="13" type="ORF">IAD18_01610</name>
</gene>
<dbReference type="InterPro" id="IPR032807">
    <property type="entry name" value="GNVR"/>
</dbReference>
<feature type="region of interest" description="Disordered" evidence="9">
    <location>
        <begin position="816"/>
        <end position="842"/>
    </location>
</feature>
<sequence>MATFEKDTQEIESGELKSAGIQLSEIINWTFTHKSFIAISVIACLALGIFYAKHSQPIYERSSSVMLRTDANGQSQISELAAFSDLGIGGTNIDVYNEMQAFQSPVLMLDVVNRLKLNVTYFNKNWIGRINDLYTNSPLSAEFSNIPEKYDGRKLYRFSFLAEKRADGKIDISEFRINKKDIDTEMTVMIGKPFKTPAGTIVLHATNFYNSNFEKAVTVNYALPEVTAKSNSARLSVNLADKNSTVINFSYTDPSAKRAEDVLQTLLAAYNDEWKRYTSESTLNTAKFIDERLTVIEKELSSVDENIAKFKSDNQLLDINAETMQVTSESSKYSDLTFQTSNQLAVARFIREYLTDKTKEYDLLPSNSGIESQSIESQIAEYNKLLLDRQRLAAGSSDNNPLVADLNEQLKMLHSAIQKSVDNHISSLEIQLARLTDQEMSIANRISSSPEKAKDLISIERQQQIKGELYLYLLQKREENELQASITVNNTRLIKPATGNDAPVSPKTAIIYLASLIFGLAIPYGYMFLSGMFNTTVRNRKDIEGLTAPFIGEIPQIGKPQRLNSFRKKFFQKEVEDAAPKIVVESHNRDAANEAFRAARTNLDFMIGNNNQTETILITSYFPGSGKSFISANMATVTALKGKKVAVIDLDIRKGTFSKLVHSPRKGVCTYLNGLCSLDEIIVDGANSGLPFDTIPTGQLPPNPAELLLSERLDEMAAELKKRYDYIYLDCAPAFAVTDTNIISRIADRTMFVIRVGLMDRRILPEVERLYHEGIYKNFAIILNGCENTSGKYGKYSNYGYGYGYGYGSTSSFSGVGGAQKKTESQRKSSKTRWEIVEVDDE</sequence>
<evidence type="ECO:0000313" key="14">
    <source>
        <dbReference type="Proteomes" id="UP000824076"/>
    </source>
</evidence>
<keyword evidence="10" id="KW-0812">Transmembrane</keyword>
<dbReference type="GO" id="GO:0005524">
    <property type="term" value="F:ATP binding"/>
    <property type="evidence" value="ECO:0007669"/>
    <property type="project" value="UniProtKB-KW"/>
</dbReference>
<evidence type="ECO:0000259" key="12">
    <source>
        <dbReference type="Pfam" id="PF13807"/>
    </source>
</evidence>
<keyword evidence="7" id="KW-0829">Tyrosine-protein kinase</keyword>
<feature type="domain" description="Tyrosine-protein kinase G-rich" evidence="12">
    <location>
        <begin position="454"/>
        <end position="529"/>
    </location>
</feature>
<reference evidence="13" key="1">
    <citation type="submission" date="2020-10" db="EMBL/GenBank/DDBJ databases">
        <authorList>
            <person name="Gilroy R."/>
        </authorList>
    </citation>
    <scope>NUCLEOTIDE SEQUENCE</scope>
    <source>
        <strain evidence="13">17073</strain>
    </source>
</reference>
<dbReference type="InterPro" id="IPR005702">
    <property type="entry name" value="Wzc-like_C"/>
</dbReference>